<feature type="domain" description="Rax2-like C-terminal" evidence="2">
    <location>
        <begin position="921"/>
        <end position="1169"/>
    </location>
</feature>
<dbReference type="Proteomes" id="UP001302812">
    <property type="component" value="Unassembled WGS sequence"/>
</dbReference>
<comment type="caution">
    <text evidence="5">The sequence shown here is derived from an EMBL/GenBank/DDBJ whole genome shotgun (WGS) entry which is preliminary data.</text>
</comment>
<keyword evidence="6" id="KW-1185">Reference proteome</keyword>
<dbReference type="InterPro" id="IPR024982">
    <property type="entry name" value="Rax2-like_C"/>
</dbReference>
<dbReference type="InterPro" id="IPR011047">
    <property type="entry name" value="Quinoprotein_ADH-like_sf"/>
</dbReference>
<dbReference type="Pfam" id="PF12768">
    <property type="entry name" value="Rax2"/>
    <property type="match status" value="1"/>
</dbReference>
<dbReference type="InterPro" id="IPR015915">
    <property type="entry name" value="Kelch-typ_b-propeller"/>
</dbReference>
<accession>A0AAN6TMY2</accession>
<feature type="transmembrane region" description="Helical" evidence="1">
    <location>
        <begin position="1178"/>
        <end position="1203"/>
    </location>
</feature>
<evidence type="ECO:0008006" key="7">
    <source>
        <dbReference type="Google" id="ProtNLM"/>
    </source>
</evidence>
<dbReference type="SUPFAM" id="SSF50965">
    <property type="entry name" value="Galactose oxidase, central domain"/>
    <property type="match status" value="1"/>
</dbReference>
<organism evidence="5 6">
    <name type="scientific">Canariomyces notabilis</name>
    <dbReference type="NCBI Taxonomy" id="2074819"/>
    <lineage>
        <taxon>Eukaryota</taxon>
        <taxon>Fungi</taxon>
        <taxon>Dikarya</taxon>
        <taxon>Ascomycota</taxon>
        <taxon>Pezizomycotina</taxon>
        <taxon>Sordariomycetes</taxon>
        <taxon>Sordariomycetidae</taxon>
        <taxon>Sordariales</taxon>
        <taxon>Chaetomiaceae</taxon>
        <taxon>Canariomyces</taxon>
    </lineage>
</organism>
<protein>
    <recommendedName>
        <fullName evidence="7">Cellular morphogenesis protein</fullName>
    </recommendedName>
</protein>
<evidence type="ECO:0000259" key="3">
    <source>
        <dbReference type="Pfam" id="PF20842"/>
    </source>
</evidence>
<dbReference type="InterPro" id="IPR048266">
    <property type="entry name" value="Rax2-like_second"/>
</dbReference>
<evidence type="ECO:0000313" key="6">
    <source>
        <dbReference type="Proteomes" id="UP001302812"/>
    </source>
</evidence>
<dbReference type="PANTHER" id="PTHR31778">
    <property type="entry name" value="BUD SITE SELECTION PROTEIN RAX2"/>
    <property type="match status" value="1"/>
</dbReference>
<evidence type="ECO:0000256" key="1">
    <source>
        <dbReference type="SAM" id="Phobius"/>
    </source>
</evidence>
<proteinExistence type="predicted"/>
<dbReference type="SUPFAM" id="SSF50998">
    <property type="entry name" value="Quinoprotein alcohol dehydrogenase-like"/>
    <property type="match status" value="1"/>
</dbReference>
<dbReference type="InterPro" id="IPR048265">
    <property type="entry name" value="Rax2-like_third"/>
</dbReference>
<dbReference type="Gene3D" id="2.120.10.80">
    <property type="entry name" value="Kelch-type beta propeller"/>
    <property type="match status" value="1"/>
</dbReference>
<dbReference type="GO" id="GO:1902929">
    <property type="term" value="C:plasma membrane of growing cell tip"/>
    <property type="evidence" value="ECO:0007669"/>
    <property type="project" value="TreeGrafter"/>
</dbReference>
<dbReference type="Pfam" id="PF20843">
    <property type="entry name" value="Rax2_3"/>
    <property type="match status" value="1"/>
</dbReference>
<dbReference type="AlphaFoldDB" id="A0AAN6TMY2"/>
<dbReference type="PANTHER" id="PTHR31778:SF2">
    <property type="entry name" value="BUD SITE SELECTION PROTEIN RAX2"/>
    <property type="match status" value="1"/>
</dbReference>
<name>A0AAN6TMY2_9PEZI</name>
<dbReference type="Pfam" id="PF20842">
    <property type="entry name" value="Rax2_2"/>
    <property type="match status" value="1"/>
</dbReference>
<evidence type="ECO:0000259" key="2">
    <source>
        <dbReference type="Pfam" id="PF12768"/>
    </source>
</evidence>
<evidence type="ECO:0000259" key="4">
    <source>
        <dbReference type="Pfam" id="PF20843"/>
    </source>
</evidence>
<feature type="domain" description="Rax2-like second" evidence="3">
    <location>
        <begin position="239"/>
        <end position="388"/>
    </location>
</feature>
<sequence>MRLPFRRRHAARRAQPDSIISAILALSTLAASPASAISFTPVPNPNLDISQLGRLALVGDFSGISLYQFQEQNERPFRTNGSEQLLARMPNGDFASVASTDATIRTMCSFNTGNRTVIVIGGNFTSIGPADPDTSAMQQSTGIALFDPTTAAVTPLPNLSGQVNALLCDQSANIVYVGGSFVAANSTNAIAWDGENGWTNLPFAGFNGPVTSIAKASNGNIVFGGSFTGLGNASTPSTPDGQVINLSTANISSGSSTTTEGFNDPRNIICKTSGADGTGNTWLLQDNTPGFWQATFRYGFRPTKLRLYNTHQDGRGTKTWRFTALPINGIMNMTYTDPSTGRNATCTSECPLSDDPDVQFQDFHFVNVIGMNAFRLDISAFYGRGGGLNGIELFGNDIFSYAVNDFNEPSCAGLRFPSTATATGPWVVTPSFSSTAEYLTAQLTAPISNSSASIVFTPDIRESGHYSVNLYTPGCRQDNTCLTRGQIKLTGQMTADPTRSQPIDVDLYQTNDFDKYDQIYFGAVDAASSSFKPSVTMTPLAGQSLTQMTFVAQRLGFTLINSTGGLNGLYEYSPGAAVNVSDLMSSAFNRLGASFSTGSAVNALATLGDATYIAGNFTSNALRNIVSLKGNDFAVRSLDGGLNGEVESIFANGTNLYVGGLFNSTLDNSTQGLNNVAVYDTARDTWAPLGAGVGGHVFRIVGMTMNITGSTPEVVISVNGKFDQLLAFGDNAAVPVDGFGIWVPSQGNWLQNLELPVGSVEGVLSASILDLASDGLSLYGGSLSSSTLGVSGAAILGQGESLNRLPVDIHPFTNTTTPSSLARREVTLTDESIHGVLAGMFETNNGRNLTILGGHFFATATDGSTIHNLVILDGSNNNQVTGLGDQISSNSTFVALAVRGDILYAGGKVSGNVNGNDINGLISYDLARRSFNTQPPSLSGGNGTVSSISVHSSTGDVYVGGSFTSAGSLGCPGVCFYSTTASQWNQAGQNIEGTVHTLMWATDNVLLAGGNLTINGTVSAFLAMYDPSTRIWDAYPGADQLAGPVTVLTVGTRDGSQIWAAGISSSDSSVYLMKHDGSAWQSAGQTTLQPGTDIRGLQIFSLTSSHNQTSLVNADEALMLTGSIVLPDFGSASAVLFNGETFTPFALTTNTENRPGTIARFFSESGDFFNKNGGGMPLVFIILIGLAIALGLTLLIILGGLALDRIRKRREGYVPAPTSMYDRGSGIQRIPPHELLESLGRGKAGAPRV</sequence>
<keyword evidence="1" id="KW-1133">Transmembrane helix</keyword>
<dbReference type="RefSeq" id="XP_064674746.1">
    <property type="nucleotide sequence ID" value="XM_064813332.1"/>
</dbReference>
<dbReference type="GeneID" id="89937457"/>
<feature type="domain" description="Rax2-like third" evidence="4">
    <location>
        <begin position="399"/>
        <end position="560"/>
    </location>
</feature>
<dbReference type="InterPro" id="IPR011043">
    <property type="entry name" value="Gal_Oxase/kelch_b-propeller"/>
</dbReference>
<reference evidence="5" key="2">
    <citation type="submission" date="2023-05" db="EMBL/GenBank/DDBJ databases">
        <authorList>
            <consortium name="Lawrence Berkeley National Laboratory"/>
            <person name="Steindorff A."/>
            <person name="Hensen N."/>
            <person name="Bonometti L."/>
            <person name="Westerberg I."/>
            <person name="Brannstrom I.O."/>
            <person name="Guillou S."/>
            <person name="Cros-Aarteil S."/>
            <person name="Calhoun S."/>
            <person name="Haridas S."/>
            <person name="Kuo A."/>
            <person name="Mondo S."/>
            <person name="Pangilinan J."/>
            <person name="Riley R."/>
            <person name="Labutti K."/>
            <person name="Andreopoulos B."/>
            <person name="Lipzen A."/>
            <person name="Chen C."/>
            <person name="Yanf M."/>
            <person name="Daum C."/>
            <person name="Ng V."/>
            <person name="Clum A."/>
            <person name="Ohm R."/>
            <person name="Martin F."/>
            <person name="Silar P."/>
            <person name="Natvig D."/>
            <person name="Lalanne C."/>
            <person name="Gautier V."/>
            <person name="Ament-Velasquez S.L."/>
            <person name="Kruys A."/>
            <person name="Hutchinson M.I."/>
            <person name="Powell A.J."/>
            <person name="Barry K."/>
            <person name="Miller A.N."/>
            <person name="Grigoriev I.V."/>
            <person name="Debuchy R."/>
            <person name="Gladieux P."/>
            <person name="Thoren M.H."/>
            <person name="Johannesson H."/>
        </authorList>
    </citation>
    <scope>NUCLEOTIDE SEQUENCE</scope>
    <source>
        <strain evidence="5">CBS 508.74</strain>
    </source>
</reference>
<keyword evidence="1" id="KW-0812">Transmembrane</keyword>
<evidence type="ECO:0000313" key="5">
    <source>
        <dbReference type="EMBL" id="KAK4117176.1"/>
    </source>
</evidence>
<gene>
    <name evidence="5" type="ORF">N656DRAFT_764451</name>
</gene>
<reference evidence="5" key="1">
    <citation type="journal article" date="2023" name="Mol. Phylogenet. Evol.">
        <title>Genome-scale phylogeny and comparative genomics of the fungal order Sordariales.</title>
        <authorList>
            <person name="Hensen N."/>
            <person name="Bonometti L."/>
            <person name="Westerberg I."/>
            <person name="Brannstrom I.O."/>
            <person name="Guillou S."/>
            <person name="Cros-Aarteil S."/>
            <person name="Calhoun S."/>
            <person name="Haridas S."/>
            <person name="Kuo A."/>
            <person name="Mondo S."/>
            <person name="Pangilinan J."/>
            <person name="Riley R."/>
            <person name="LaButti K."/>
            <person name="Andreopoulos B."/>
            <person name="Lipzen A."/>
            <person name="Chen C."/>
            <person name="Yan M."/>
            <person name="Daum C."/>
            <person name="Ng V."/>
            <person name="Clum A."/>
            <person name="Steindorff A."/>
            <person name="Ohm R.A."/>
            <person name="Martin F."/>
            <person name="Silar P."/>
            <person name="Natvig D.O."/>
            <person name="Lalanne C."/>
            <person name="Gautier V."/>
            <person name="Ament-Velasquez S.L."/>
            <person name="Kruys A."/>
            <person name="Hutchinson M.I."/>
            <person name="Powell A.J."/>
            <person name="Barry K."/>
            <person name="Miller A.N."/>
            <person name="Grigoriev I.V."/>
            <person name="Debuchy R."/>
            <person name="Gladieux P."/>
            <person name="Hiltunen Thoren M."/>
            <person name="Johannesson H."/>
        </authorList>
    </citation>
    <scope>NUCLEOTIDE SEQUENCE</scope>
    <source>
        <strain evidence="5">CBS 508.74</strain>
    </source>
</reference>
<dbReference type="EMBL" id="MU853332">
    <property type="protein sequence ID" value="KAK4117176.1"/>
    <property type="molecule type" value="Genomic_DNA"/>
</dbReference>
<keyword evidence="1" id="KW-0472">Membrane</keyword>